<evidence type="ECO:0000313" key="3">
    <source>
        <dbReference type="Proteomes" id="UP001596004"/>
    </source>
</evidence>
<comment type="caution">
    <text evidence="2">The sequence shown here is derived from an EMBL/GenBank/DDBJ whole genome shotgun (WGS) entry which is preliminary data.</text>
</comment>
<keyword evidence="3" id="KW-1185">Reference proteome</keyword>
<organism evidence="2 3">
    <name type="scientific">Sphaerisporangium dianthi</name>
    <dbReference type="NCBI Taxonomy" id="1436120"/>
    <lineage>
        <taxon>Bacteria</taxon>
        <taxon>Bacillati</taxon>
        <taxon>Actinomycetota</taxon>
        <taxon>Actinomycetes</taxon>
        <taxon>Streptosporangiales</taxon>
        <taxon>Streptosporangiaceae</taxon>
        <taxon>Sphaerisporangium</taxon>
    </lineage>
</organism>
<protein>
    <recommendedName>
        <fullName evidence="4">DUF4333 domain-containing protein</fullName>
    </recommendedName>
</protein>
<evidence type="ECO:0008006" key="4">
    <source>
        <dbReference type="Google" id="ProtNLM"/>
    </source>
</evidence>
<keyword evidence="1" id="KW-1133">Transmembrane helix</keyword>
<keyword evidence="1" id="KW-0812">Transmembrane</keyword>
<evidence type="ECO:0000313" key="2">
    <source>
        <dbReference type="EMBL" id="MFC4532547.1"/>
    </source>
</evidence>
<evidence type="ECO:0000256" key="1">
    <source>
        <dbReference type="SAM" id="Phobius"/>
    </source>
</evidence>
<proteinExistence type="predicted"/>
<dbReference type="EMBL" id="JBHSFP010000010">
    <property type="protein sequence ID" value="MFC4532547.1"/>
    <property type="molecule type" value="Genomic_DNA"/>
</dbReference>
<reference evidence="3" key="1">
    <citation type="journal article" date="2019" name="Int. J. Syst. Evol. Microbiol.">
        <title>The Global Catalogue of Microorganisms (GCM) 10K type strain sequencing project: providing services to taxonomists for standard genome sequencing and annotation.</title>
        <authorList>
            <consortium name="The Broad Institute Genomics Platform"/>
            <consortium name="The Broad Institute Genome Sequencing Center for Infectious Disease"/>
            <person name="Wu L."/>
            <person name="Ma J."/>
        </authorList>
    </citation>
    <scope>NUCLEOTIDE SEQUENCE [LARGE SCALE GENOMIC DNA]</scope>
    <source>
        <strain evidence="3">CGMCC 4.7132</strain>
    </source>
</reference>
<accession>A0ABV9CIN8</accession>
<feature type="transmembrane region" description="Helical" evidence="1">
    <location>
        <begin position="47"/>
        <end position="72"/>
    </location>
</feature>
<gene>
    <name evidence="2" type="ORF">ACFO60_17370</name>
</gene>
<dbReference type="RefSeq" id="WP_380841378.1">
    <property type="nucleotide sequence ID" value="NZ_JBHSFP010000010.1"/>
</dbReference>
<name>A0ABV9CIN8_9ACTN</name>
<sequence>MMDRRSQAEQRLSAGLRAADDAIVVPDGLESRVMSLRPGRVVRRTRWAPLAAAAVVAVIMMAASFGAGALWMRGHDQVTPPFQGDGDPLVLTVYNGEVPCRALRTLECSLGLMKDPRGPLIPGNVVARVWHGDRVVADCVVADGTLIADEAGISTRRWYHVTLEGTRVTGWLPGIRTRNTTEVAACRS</sequence>
<keyword evidence="1" id="KW-0472">Membrane</keyword>
<dbReference type="Proteomes" id="UP001596004">
    <property type="component" value="Unassembled WGS sequence"/>
</dbReference>